<dbReference type="InterPro" id="IPR010177">
    <property type="entry name" value="Paired_CXXCH_1"/>
</dbReference>
<sequence length="385" mass="41225">MPRTTLKTLIAGFGALLLWGWACASDRHVDLSFLPRGCASCHQGHGESGSPMLPSDQKQLCLRCHTTEANVLTMVQAGILSQDADPPLLQAQFLKGFVHPISDGAFSANEPNAVTCTSCHSAHRSPVFSRQAPGLTAGRKLSPRGEGALEYDLCESCHGSQGAATTDVLDISRLFDPNNRSYHPVKAPAGSSSPSVADSIAGREINCTDCHGSDDLAGPSGLHGSNVRFLLVRSYESLDGTAESLEAYALCYSCHDRQMILDSPTFPLHRLHVEDRQASCSTCHDPHGSPDQRSLMRISQDARRSEITPSASTGILAFESEFEGTGLCYLTCHGVDHAPEAYGPGSETLALEFEIPQASEADRFIPSSPPGRAPRPGRKSRLDSD</sequence>
<comment type="caution">
    <text evidence="5">The sequence shown here is derived from an EMBL/GenBank/DDBJ whole genome shotgun (WGS) entry which is preliminary data.</text>
</comment>
<feature type="domain" description="Outer membrane cytochrome MtrC/MtrF-like" evidence="4">
    <location>
        <begin position="115"/>
        <end position="289"/>
    </location>
</feature>
<dbReference type="Proteomes" id="UP000648239">
    <property type="component" value="Unassembled WGS sequence"/>
</dbReference>
<dbReference type="GO" id="GO:0016491">
    <property type="term" value="F:oxidoreductase activity"/>
    <property type="evidence" value="ECO:0007669"/>
    <property type="project" value="TreeGrafter"/>
</dbReference>
<protein>
    <recommendedName>
        <fullName evidence="7">Doubled CXXCH motif domain-containing protein</fullName>
    </recommendedName>
</protein>
<dbReference type="PANTHER" id="PTHR35038:SF6">
    <property type="entry name" value="SURFACE LOCALIZED DECAHEME CYTOCHROME C LIPOPROTEIN"/>
    <property type="match status" value="1"/>
</dbReference>
<evidence type="ECO:0000259" key="3">
    <source>
        <dbReference type="Pfam" id="PF09699"/>
    </source>
</evidence>
<dbReference type="PANTHER" id="PTHR35038">
    <property type="entry name" value="DISSIMILATORY SULFITE REDUCTASE SIRA"/>
    <property type="match status" value="1"/>
</dbReference>
<reference evidence="5 6" key="1">
    <citation type="submission" date="2020-08" db="EMBL/GenBank/DDBJ databases">
        <title>Acidobacteriota in marine sediments use diverse sulfur dissimilation pathways.</title>
        <authorList>
            <person name="Wasmund K."/>
        </authorList>
    </citation>
    <scope>NUCLEOTIDE SEQUENCE [LARGE SCALE GENOMIC DNA]</scope>
    <source>
        <strain evidence="5">MAG AM4</strain>
    </source>
</reference>
<dbReference type="SUPFAM" id="SSF48695">
    <property type="entry name" value="Multiheme cytochromes"/>
    <property type="match status" value="1"/>
</dbReference>
<dbReference type="AlphaFoldDB" id="A0A8J6Y0E5"/>
<dbReference type="InterPro" id="IPR051829">
    <property type="entry name" value="Multiheme_Cytochr_ET"/>
</dbReference>
<dbReference type="NCBIfam" id="TIGR01905">
    <property type="entry name" value="paired_CXXCH_1"/>
    <property type="match status" value="1"/>
</dbReference>
<dbReference type="InterPro" id="IPR036280">
    <property type="entry name" value="Multihaem_cyt_sf"/>
</dbReference>
<proteinExistence type="predicted"/>
<accession>A0A8J6Y0E5</accession>
<name>A0A8J6Y0E5_9BACT</name>
<evidence type="ECO:0000313" key="6">
    <source>
        <dbReference type="Proteomes" id="UP000648239"/>
    </source>
</evidence>
<dbReference type="Pfam" id="PF22113">
    <property type="entry name" value="Mtrc-MtrF_II-IV_dom"/>
    <property type="match status" value="1"/>
</dbReference>
<keyword evidence="1" id="KW-0732">Signal</keyword>
<evidence type="ECO:0000259" key="4">
    <source>
        <dbReference type="Pfam" id="PF22113"/>
    </source>
</evidence>
<evidence type="ECO:0008006" key="7">
    <source>
        <dbReference type="Google" id="ProtNLM"/>
    </source>
</evidence>
<dbReference type="InterPro" id="IPR054337">
    <property type="entry name" value="Mtrc-MtrF-like_dom_II/IV"/>
</dbReference>
<evidence type="ECO:0000313" key="5">
    <source>
        <dbReference type="EMBL" id="MBD3867898.1"/>
    </source>
</evidence>
<feature type="domain" description="Doubled CXXCH motif" evidence="3">
    <location>
        <begin position="37"/>
        <end position="68"/>
    </location>
</feature>
<organism evidence="5 6">
    <name type="scientific">Candidatus Polarisedimenticola svalbardensis</name>
    <dbReference type="NCBI Taxonomy" id="2886004"/>
    <lineage>
        <taxon>Bacteria</taxon>
        <taxon>Pseudomonadati</taxon>
        <taxon>Acidobacteriota</taxon>
        <taxon>Candidatus Polarisedimenticolia</taxon>
        <taxon>Candidatus Polarisedimenticolales</taxon>
        <taxon>Candidatus Polarisedimenticolaceae</taxon>
        <taxon>Candidatus Polarisedimenticola</taxon>
    </lineage>
</organism>
<evidence type="ECO:0000256" key="2">
    <source>
        <dbReference type="SAM" id="MobiDB-lite"/>
    </source>
</evidence>
<dbReference type="EMBL" id="JACXWD010000018">
    <property type="protein sequence ID" value="MBD3867898.1"/>
    <property type="molecule type" value="Genomic_DNA"/>
</dbReference>
<evidence type="ECO:0000256" key="1">
    <source>
        <dbReference type="ARBA" id="ARBA00022729"/>
    </source>
</evidence>
<dbReference type="Pfam" id="PF09699">
    <property type="entry name" value="Paired_CXXCH_1"/>
    <property type="match status" value="1"/>
</dbReference>
<feature type="region of interest" description="Disordered" evidence="2">
    <location>
        <begin position="357"/>
        <end position="385"/>
    </location>
</feature>
<dbReference type="Gene3D" id="1.10.1130.10">
    <property type="entry name" value="Flavocytochrome C3, Chain A"/>
    <property type="match status" value="1"/>
</dbReference>
<gene>
    <name evidence="5" type="ORF">IFK94_07230</name>
</gene>